<reference evidence="2 3" key="1">
    <citation type="submission" date="2021-08" db="EMBL/GenBank/DDBJ databases">
        <title>WGS of actinomycetes from Thailand.</title>
        <authorList>
            <person name="Thawai C."/>
        </authorList>
    </citation>
    <scope>NUCLEOTIDE SEQUENCE [LARGE SCALE GENOMIC DNA]</scope>
    <source>
        <strain evidence="2 3">PLK6-54</strain>
    </source>
</reference>
<dbReference type="RefSeq" id="WP_222965190.1">
    <property type="nucleotide sequence ID" value="NZ_JAINZZ010000029.1"/>
</dbReference>
<proteinExistence type="predicted"/>
<dbReference type="PROSITE" id="PS51257">
    <property type="entry name" value="PROKAR_LIPOPROTEIN"/>
    <property type="match status" value="1"/>
</dbReference>
<comment type="caution">
    <text evidence="2">The sequence shown here is derived from an EMBL/GenBank/DDBJ whole genome shotgun (WGS) entry which is preliminary data.</text>
</comment>
<sequence>MRFLRSSTTALAVLGLAASFAVLGPAGSAGAASCHGSSCTGLDPQATGCSADGVTTQTLEPTNDPNVIAYLRYSAACGASWVKVYSSSAVAIQGTVYGNVWNNNTRSWWASCIQSTTRNAYGTTWSKMCGGYPNYDLGAQAS</sequence>
<feature type="chain" id="PRO_5046308537" evidence="1">
    <location>
        <begin position="32"/>
        <end position="142"/>
    </location>
</feature>
<keyword evidence="3" id="KW-1185">Reference proteome</keyword>
<protein>
    <submittedName>
        <fullName evidence="2">YjfA family protein</fullName>
    </submittedName>
</protein>
<dbReference type="Proteomes" id="UP000778578">
    <property type="component" value="Unassembled WGS sequence"/>
</dbReference>
<accession>A0ABS7QAY9</accession>
<feature type="signal peptide" evidence="1">
    <location>
        <begin position="1"/>
        <end position="31"/>
    </location>
</feature>
<evidence type="ECO:0000313" key="2">
    <source>
        <dbReference type="EMBL" id="MBY8880303.1"/>
    </source>
</evidence>
<keyword evidence="1" id="KW-0732">Signal</keyword>
<evidence type="ECO:0000313" key="3">
    <source>
        <dbReference type="Proteomes" id="UP000778578"/>
    </source>
</evidence>
<evidence type="ECO:0000256" key="1">
    <source>
        <dbReference type="SAM" id="SignalP"/>
    </source>
</evidence>
<gene>
    <name evidence="2" type="ORF">K7862_22085</name>
</gene>
<dbReference type="InterPro" id="IPR021224">
    <property type="entry name" value="DUF2690"/>
</dbReference>
<dbReference type="Pfam" id="PF10901">
    <property type="entry name" value="DUF2690"/>
    <property type="match status" value="1"/>
</dbReference>
<organism evidence="2 3">
    <name type="scientific">Actinacidiphila acidipaludis</name>
    <dbReference type="NCBI Taxonomy" id="2873382"/>
    <lineage>
        <taxon>Bacteria</taxon>
        <taxon>Bacillati</taxon>
        <taxon>Actinomycetota</taxon>
        <taxon>Actinomycetes</taxon>
        <taxon>Kitasatosporales</taxon>
        <taxon>Streptomycetaceae</taxon>
        <taxon>Actinacidiphila</taxon>
    </lineage>
</organism>
<dbReference type="EMBL" id="JAINZZ010000029">
    <property type="protein sequence ID" value="MBY8880303.1"/>
    <property type="molecule type" value="Genomic_DNA"/>
</dbReference>
<name>A0ABS7QAY9_9ACTN</name>